<dbReference type="AlphaFoldDB" id="A0A1Y2AAQ9"/>
<dbReference type="EMBL" id="MCFA01000002">
    <property type="protein sequence ID" value="ORY19591.1"/>
    <property type="molecule type" value="Genomic_DNA"/>
</dbReference>
<name>A0A1Y2AAQ9_9PLEO</name>
<sequence>MEHEGSTSPSWSPISRLSVSREPSNPPHPQLSGLTLPLPGIRDMTSNQPRRRYPGDGLDYRRPITLSRNDGMPPLIDLTQEEAGPSTSNNGRSAARAQRPPRFPREIIDIEDDVDFGQPVPDSPEIEFISARTIDPPRRLPPPPRQERPESIEDDDDDDVEITGVQALPGADRGLRRHEMRDVDNIMHHFLNDLEHTRAEFGRYAAQVVGQAAEMMGRARNPAVPPRAGGVRRRGDNIHIHVGFLPPNLDFDRVGFEMGMGGGPPPPPPTYDAPPPAAKGFTRSPAEDDVLICPNCEDELCAGDSDEKRQVWIVKKCGHVYCGECTLHRTKAKAKAKGKEKAGSPPIKPFATCVVEGCEEKTNRKTAMIQIFL</sequence>
<evidence type="ECO:0000313" key="3">
    <source>
        <dbReference type="Proteomes" id="UP000193144"/>
    </source>
</evidence>
<keyword evidence="3" id="KW-1185">Reference proteome</keyword>
<dbReference type="PANTHER" id="PTHR28042:SF1">
    <property type="entry name" value="E3 UBIQUITIN-PROTEIN LIGASE COMPLEX SLX5-SLX8 SUBUNIT SLX5"/>
    <property type="match status" value="1"/>
</dbReference>
<accession>A0A1Y2AAQ9</accession>
<dbReference type="InterPro" id="IPR038886">
    <property type="entry name" value="E3_SLX5/Rfp1"/>
</dbReference>
<dbReference type="GO" id="GO:0033768">
    <property type="term" value="C:SUMO-targeted ubiquitin ligase complex"/>
    <property type="evidence" value="ECO:0007669"/>
    <property type="project" value="TreeGrafter"/>
</dbReference>
<evidence type="ECO:0000313" key="2">
    <source>
        <dbReference type="EMBL" id="ORY19591.1"/>
    </source>
</evidence>
<evidence type="ECO:0000256" key="1">
    <source>
        <dbReference type="SAM" id="MobiDB-lite"/>
    </source>
</evidence>
<dbReference type="PANTHER" id="PTHR28042">
    <property type="entry name" value="E3 UBIQUITIN-PROTEIN LIGASE COMPLEX SLX5-SLX8 SUBUNIT SLX5"/>
    <property type="match status" value="1"/>
</dbReference>
<dbReference type="GO" id="GO:0004842">
    <property type="term" value="F:ubiquitin-protein transferase activity"/>
    <property type="evidence" value="ECO:0007669"/>
    <property type="project" value="TreeGrafter"/>
</dbReference>
<gene>
    <name evidence="2" type="ORF">BCR34DRAFT_595528</name>
</gene>
<dbReference type="STRING" id="1231657.A0A1Y2AAQ9"/>
<organism evidence="2 3">
    <name type="scientific">Clohesyomyces aquaticus</name>
    <dbReference type="NCBI Taxonomy" id="1231657"/>
    <lineage>
        <taxon>Eukaryota</taxon>
        <taxon>Fungi</taxon>
        <taxon>Dikarya</taxon>
        <taxon>Ascomycota</taxon>
        <taxon>Pezizomycotina</taxon>
        <taxon>Dothideomycetes</taxon>
        <taxon>Pleosporomycetidae</taxon>
        <taxon>Pleosporales</taxon>
        <taxon>Lindgomycetaceae</taxon>
        <taxon>Clohesyomyces</taxon>
    </lineage>
</organism>
<dbReference type="OrthoDB" id="2398441at2759"/>
<feature type="region of interest" description="Disordered" evidence="1">
    <location>
        <begin position="1"/>
        <end position="160"/>
    </location>
</feature>
<reference evidence="2 3" key="1">
    <citation type="submission" date="2016-07" db="EMBL/GenBank/DDBJ databases">
        <title>Pervasive Adenine N6-methylation of Active Genes in Fungi.</title>
        <authorList>
            <consortium name="DOE Joint Genome Institute"/>
            <person name="Mondo S.J."/>
            <person name="Dannebaum R.O."/>
            <person name="Kuo R.C."/>
            <person name="Labutti K."/>
            <person name="Haridas S."/>
            <person name="Kuo A."/>
            <person name="Salamov A."/>
            <person name="Ahrendt S.R."/>
            <person name="Lipzen A."/>
            <person name="Sullivan W."/>
            <person name="Andreopoulos W.B."/>
            <person name="Clum A."/>
            <person name="Lindquist E."/>
            <person name="Daum C."/>
            <person name="Ramamoorthy G.K."/>
            <person name="Gryganskyi A."/>
            <person name="Culley D."/>
            <person name="Magnuson J.K."/>
            <person name="James T.Y."/>
            <person name="O'Malley M.A."/>
            <person name="Stajich J.E."/>
            <person name="Spatafora J.W."/>
            <person name="Visel A."/>
            <person name="Grigoriev I.V."/>
        </authorList>
    </citation>
    <scope>NUCLEOTIDE SEQUENCE [LARGE SCALE GENOMIC DNA]</scope>
    <source>
        <strain evidence="2 3">CBS 115471</strain>
    </source>
</reference>
<dbReference type="Proteomes" id="UP000193144">
    <property type="component" value="Unassembled WGS sequence"/>
</dbReference>
<protein>
    <submittedName>
        <fullName evidence="2">Uncharacterized protein</fullName>
    </submittedName>
</protein>
<comment type="caution">
    <text evidence="2">The sequence shown here is derived from an EMBL/GenBank/DDBJ whole genome shotgun (WGS) entry which is preliminary data.</text>
</comment>
<proteinExistence type="predicted"/>
<feature type="compositionally biased region" description="Polar residues" evidence="1">
    <location>
        <begin position="1"/>
        <end position="23"/>
    </location>
</feature>